<dbReference type="InterPro" id="IPR029064">
    <property type="entry name" value="Ribosomal_eL30-like_sf"/>
</dbReference>
<dbReference type="Gene3D" id="3.30.1330.30">
    <property type="match status" value="1"/>
</dbReference>
<dbReference type="Proteomes" id="UP000016587">
    <property type="component" value="Chromosome"/>
</dbReference>
<dbReference type="PATRIC" id="fig|1121448.10.peg.889"/>
<evidence type="ECO:0000256" key="3">
    <source>
        <dbReference type="SAM" id="MobiDB-lite"/>
    </source>
</evidence>
<organism evidence="5 6">
    <name type="scientific">Megalodesulfovibrio gigas (strain ATCC 19364 / DSM 1382 / NCIMB 9332 / VKM B-1759)</name>
    <name type="common">Desulfovibrio gigas</name>
    <dbReference type="NCBI Taxonomy" id="1121448"/>
    <lineage>
        <taxon>Bacteria</taxon>
        <taxon>Pseudomonadati</taxon>
        <taxon>Thermodesulfobacteriota</taxon>
        <taxon>Desulfovibrionia</taxon>
        <taxon>Desulfovibrionales</taxon>
        <taxon>Desulfovibrionaceae</taxon>
        <taxon>Megalodesulfovibrio</taxon>
    </lineage>
</organism>
<keyword evidence="6" id="KW-1185">Reference proteome</keyword>
<dbReference type="STRING" id="1121448.DGI_0891"/>
<dbReference type="GO" id="GO:0008173">
    <property type="term" value="F:RNA methyltransferase activity"/>
    <property type="evidence" value="ECO:0007669"/>
    <property type="project" value="InterPro"/>
</dbReference>
<name>T2GA43_MEGG1</name>
<evidence type="ECO:0000313" key="5">
    <source>
        <dbReference type="EMBL" id="AGW12782.1"/>
    </source>
</evidence>
<evidence type="ECO:0000256" key="2">
    <source>
        <dbReference type="ARBA" id="ARBA00022679"/>
    </source>
</evidence>
<dbReference type="HOGENOM" id="CLU_021322_0_1_7"/>
<dbReference type="InterPro" id="IPR001537">
    <property type="entry name" value="SpoU_MeTrfase"/>
</dbReference>
<protein>
    <submittedName>
        <fullName evidence="5">Putative TrmH family RNA methyltransferase, group 3</fullName>
    </submittedName>
</protein>
<dbReference type="GO" id="GO:0006396">
    <property type="term" value="P:RNA processing"/>
    <property type="evidence" value="ECO:0007669"/>
    <property type="project" value="InterPro"/>
</dbReference>
<evidence type="ECO:0000259" key="4">
    <source>
        <dbReference type="SMART" id="SM00967"/>
    </source>
</evidence>
<keyword evidence="1 5" id="KW-0489">Methyltransferase</keyword>
<dbReference type="eggNOG" id="COG0566">
    <property type="taxonomic scope" value="Bacteria"/>
</dbReference>
<dbReference type="PANTHER" id="PTHR46429">
    <property type="entry name" value="23S RRNA (GUANOSINE-2'-O-)-METHYLTRANSFERASE RLMB"/>
    <property type="match status" value="1"/>
</dbReference>
<dbReference type="SMART" id="SM00967">
    <property type="entry name" value="SpoU_sub_bind"/>
    <property type="match status" value="1"/>
</dbReference>
<dbReference type="OrthoDB" id="9785673at2"/>
<dbReference type="AlphaFoldDB" id="T2GA43"/>
<dbReference type="KEGG" id="dgg:DGI_0891"/>
<dbReference type="RefSeq" id="WP_021759479.1">
    <property type="nucleotide sequence ID" value="NC_022444.1"/>
</dbReference>
<reference evidence="6" key="2">
    <citation type="submission" date="2013-07" db="EMBL/GenBank/DDBJ databases">
        <authorList>
            <person name="Morais-Silva F.O."/>
            <person name="Rezende A.M."/>
            <person name="Pimentel C."/>
            <person name="Resende D.M."/>
            <person name="Santos C.I."/>
            <person name="Clemente C."/>
            <person name="de Oliveira L.M."/>
            <person name="da Silva S.M."/>
            <person name="Costa D.A."/>
            <person name="Varela-Raposo A."/>
            <person name="Horacio E.C.A."/>
            <person name="Matos M."/>
            <person name="Flores O."/>
            <person name="Ruiz J.C."/>
            <person name="Rodrigues-Pousada C."/>
        </authorList>
    </citation>
    <scope>NUCLEOTIDE SEQUENCE [LARGE SCALE GENOMIC DNA]</scope>
    <source>
        <strain evidence="6">ATCC 19364 / DSM 1382 / NCIMB 9332 / VKM B-1759</strain>
    </source>
</reference>
<sequence>MNERTLSDSTDASEKLQPAHQKLEQQDWLVGKKAVLEQLMAEASRVEQVLLLKGRPSKQFREIMDACHDAGVRTQWRDARWFESLGPAGKQGVAARVAAAAYLDGESLLAQAQDAPLPVVLMLDQVQDTQNVGTMVRSAWALGAGGIIMPKHNAAHLGAGAARAAAGALHKLPIARATNLARTLEWAEQAGWQCLALRRDAEAVSLWDMPLRFPVCFVLGGEDKGVRPGVAKACEASVWIPLPRESDSLNVAQAAGMALAVAAMRQAGR</sequence>
<dbReference type="Pfam" id="PF00588">
    <property type="entry name" value="SpoU_methylase"/>
    <property type="match status" value="1"/>
</dbReference>
<dbReference type="Pfam" id="PF08032">
    <property type="entry name" value="SpoU_sub_bind"/>
    <property type="match status" value="1"/>
</dbReference>
<dbReference type="PANTHER" id="PTHR46429:SF1">
    <property type="entry name" value="23S RRNA (GUANOSINE-2'-O-)-METHYLTRANSFERASE RLMB"/>
    <property type="match status" value="1"/>
</dbReference>
<dbReference type="GO" id="GO:0032259">
    <property type="term" value="P:methylation"/>
    <property type="evidence" value="ECO:0007669"/>
    <property type="project" value="UniProtKB-KW"/>
</dbReference>
<dbReference type="InterPro" id="IPR029026">
    <property type="entry name" value="tRNA_m1G_MTases_N"/>
</dbReference>
<dbReference type="InterPro" id="IPR004441">
    <property type="entry name" value="rRNA_MeTrfase_TrmH"/>
</dbReference>
<dbReference type="InterPro" id="IPR013123">
    <property type="entry name" value="SpoU_subst-bd"/>
</dbReference>
<accession>T2GA43</accession>
<dbReference type="InterPro" id="IPR029028">
    <property type="entry name" value="Alpha/beta_knot_MTases"/>
</dbReference>
<dbReference type="CDD" id="cd18103">
    <property type="entry name" value="SpoU-like_RlmB"/>
    <property type="match status" value="1"/>
</dbReference>
<dbReference type="GO" id="GO:0003723">
    <property type="term" value="F:RNA binding"/>
    <property type="evidence" value="ECO:0007669"/>
    <property type="project" value="InterPro"/>
</dbReference>
<evidence type="ECO:0000256" key="1">
    <source>
        <dbReference type="ARBA" id="ARBA00022603"/>
    </source>
</evidence>
<dbReference type="SUPFAM" id="SSF75217">
    <property type="entry name" value="alpha/beta knot"/>
    <property type="match status" value="1"/>
</dbReference>
<evidence type="ECO:0000313" key="6">
    <source>
        <dbReference type="Proteomes" id="UP000016587"/>
    </source>
</evidence>
<dbReference type="Gene3D" id="3.40.1280.10">
    <property type="match status" value="1"/>
</dbReference>
<proteinExistence type="predicted"/>
<dbReference type="SUPFAM" id="SSF55315">
    <property type="entry name" value="L30e-like"/>
    <property type="match status" value="1"/>
</dbReference>
<reference evidence="5 6" key="1">
    <citation type="journal article" date="2013" name="J. Bacteriol.">
        <title>Roles of HynAB and Ech, the only two hydrogenases found in the model sulfate reducer Desulfovibrio gigas.</title>
        <authorList>
            <person name="Morais-Silva F.O."/>
            <person name="Santos C.I."/>
            <person name="Rodrigues R."/>
            <person name="Pereira I.A."/>
            <person name="Rodrigues-Pousada C."/>
        </authorList>
    </citation>
    <scope>NUCLEOTIDE SEQUENCE [LARGE SCALE GENOMIC DNA]</scope>
    <source>
        <strain evidence="6">ATCC 19364 / DSM 1382 / NCIMB 9332 / VKM B-1759</strain>
    </source>
</reference>
<dbReference type="EMBL" id="CP006585">
    <property type="protein sequence ID" value="AGW12782.1"/>
    <property type="molecule type" value="Genomic_DNA"/>
</dbReference>
<feature type="domain" description="RNA 2-O ribose methyltransferase substrate binding" evidence="4">
    <location>
        <begin position="28"/>
        <end position="103"/>
    </location>
</feature>
<feature type="region of interest" description="Disordered" evidence="3">
    <location>
        <begin position="1"/>
        <end position="20"/>
    </location>
</feature>
<gene>
    <name evidence="5" type="ORF">DGI_0891</name>
</gene>
<dbReference type="GO" id="GO:0005829">
    <property type="term" value="C:cytosol"/>
    <property type="evidence" value="ECO:0007669"/>
    <property type="project" value="TreeGrafter"/>
</dbReference>
<keyword evidence="2 5" id="KW-0808">Transferase</keyword>